<keyword evidence="2" id="KW-1133">Transmembrane helix</keyword>
<evidence type="ECO:0000313" key="4">
    <source>
        <dbReference type="Proteomes" id="UP000187209"/>
    </source>
</evidence>
<feature type="coiled-coil region" evidence="1">
    <location>
        <begin position="418"/>
        <end position="445"/>
    </location>
</feature>
<reference evidence="3 4" key="1">
    <citation type="submission" date="2016-11" db="EMBL/GenBank/DDBJ databases">
        <title>The macronuclear genome of Stentor coeruleus: a giant cell with tiny introns.</title>
        <authorList>
            <person name="Slabodnick M."/>
            <person name="Ruby J.G."/>
            <person name="Reiff S.B."/>
            <person name="Swart E.C."/>
            <person name="Gosai S."/>
            <person name="Prabakaran S."/>
            <person name="Witkowska E."/>
            <person name="Larue G.E."/>
            <person name="Fisher S."/>
            <person name="Freeman R.M."/>
            <person name="Gunawardena J."/>
            <person name="Chu W."/>
            <person name="Stover N.A."/>
            <person name="Gregory B.D."/>
            <person name="Nowacki M."/>
            <person name="Derisi J."/>
            <person name="Roy S.W."/>
            <person name="Marshall W.F."/>
            <person name="Sood P."/>
        </authorList>
    </citation>
    <scope>NUCLEOTIDE SEQUENCE [LARGE SCALE GENOMIC DNA]</scope>
    <source>
        <strain evidence="3">WM001</strain>
    </source>
</reference>
<feature type="transmembrane region" description="Helical" evidence="2">
    <location>
        <begin position="275"/>
        <end position="292"/>
    </location>
</feature>
<comment type="caution">
    <text evidence="3">The sequence shown here is derived from an EMBL/GenBank/DDBJ whole genome shotgun (WGS) entry which is preliminary data.</text>
</comment>
<evidence type="ECO:0000313" key="3">
    <source>
        <dbReference type="EMBL" id="OMJ81154.1"/>
    </source>
</evidence>
<dbReference type="AlphaFoldDB" id="A0A1R2BWK9"/>
<keyword evidence="1" id="KW-0175">Coiled coil</keyword>
<protein>
    <submittedName>
        <fullName evidence="3">Uncharacterized protein</fullName>
    </submittedName>
</protein>
<organism evidence="3 4">
    <name type="scientific">Stentor coeruleus</name>
    <dbReference type="NCBI Taxonomy" id="5963"/>
    <lineage>
        <taxon>Eukaryota</taxon>
        <taxon>Sar</taxon>
        <taxon>Alveolata</taxon>
        <taxon>Ciliophora</taxon>
        <taxon>Postciliodesmatophora</taxon>
        <taxon>Heterotrichea</taxon>
        <taxon>Heterotrichida</taxon>
        <taxon>Stentoridae</taxon>
        <taxon>Stentor</taxon>
    </lineage>
</organism>
<evidence type="ECO:0000256" key="2">
    <source>
        <dbReference type="SAM" id="Phobius"/>
    </source>
</evidence>
<dbReference type="Proteomes" id="UP000187209">
    <property type="component" value="Unassembled WGS sequence"/>
</dbReference>
<keyword evidence="2" id="KW-0812">Transmembrane</keyword>
<evidence type="ECO:0000256" key="1">
    <source>
        <dbReference type="SAM" id="Coils"/>
    </source>
</evidence>
<name>A0A1R2BWK9_9CILI</name>
<gene>
    <name evidence="3" type="ORF">SteCoe_18419</name>
</gene>
<accession>A0A1R2BWK9</accession>
<proteinExistence type="predicted"/>
<keyword evidence="2" id="KW-0472">Membrane</keyword>
<sequence>MKKKADFKEVQNKSMESSDVFQRLMGTNKISDYTIKERATPYYPMIQTLETKFSRFDEASSNFPILRLPRSVKASKKYKKSARFKEKLSKTPIPSLEIKKKIKPISEDFDFSPSSAYIFEYNMQNLGPGSYSYRKNEISGGGISLIPRFAMSPVEKAEEYLHLKIKINEDLPAISRNMNLAPSISLHKRQKIEVDKKVKDFEESVHKLTKKYIVQLEKEQKVKKYKEKINRFEWRLQGSQIVKNKSTWLILSAAIGISTLLKYKIIKRKKFKKNAFLTFCIIVLICRFVGKLKRILFKFRYKKLVNHLKKRAHFMRTWLANRKAIHRLIIYDIVDKFSMTNYMQHFMIQFTKKVVQVQRGFREILVLKKVRFNAIMMCHKRNQKKLTGKPKPINIKKNIHHQTNFTEVEVSHFYKQCVRRYLKQKEKYKEMLKKYKNNAEEFILQNGTIEGFSEIIPKKPVLRLYSYFSHAVLMLKRNNTRKLTHETESPSKIQA</sequence>
<dbReference type="EMBL" id="MPUH01000391">
    <property type="protein sequence ID" value="OMJ81154.1"/>
    <property type="molecule type" value="Genomic_DNA"/>
</dbReference>
<keyword evidence="4" id="KW-1185">Reference proteome</keyword>